<keyword evidence="13" id="KW-0675">Receptor</keyword>
<reference evidence="19" key="1">
    <citation type="submission" date="2019-08" db="EMBL/GenBank/DDBJ databases">
        <title>The improved chromosome-level genome for the pearl oyster Pinctada fucata martensii using PacBio sequencing and Hi-C.</title>
        <authorList>
            <person name="Zheng Z."/>
        </authorList>
    </citation>
    <scope>NUCLEOTIDE SEQUENCE</scope>
    <source>
        <strain evidence="19">ZZ-2019</strain>
        <tissue evidence="19">Adductor muscle</tissue>
    </source>
</reference>
<dbReference type="AlphaFoldDB" id="A0AA88Y210"/>
<evidence type="ECO:0000256" key="9">
    <source>
        <dbReference type="ARBA" id="ARBA00022840"/>
    </source>
</evidence>
<comment type="subcellular location">
    <subcellularLocation>
        <location evidence="1">Membrane</location>
        <topology evidence="1">Single-pass membrane protein</topology>
    </subcellularLocation>
</comment>
<dbReference type="Proteomes" id="UP001186944">
    <property type="component" value="Unassembled WGS sequence"/>
</dbReference>
<dbReference type="GO" id="GO:0005524">
    <property type="term" value="F:ATP binding"/>
    <property type="evidence" value="ECO:0007669"/>
    <property type="project" value="UniProtKB-KW"/>
</dbReference>
<evidence type="ECO:0000256" key="11">
    <source>
        <dbReference type="ARBA" id="ARBA00023136"/>
    </source>
</evidence>
<keyword evidence="4" id="KW-0808">Transferase</keyword>
<dbReference type="PROSITE" id="PS00109">
    <property type="entry name" value="PROTEIN_KINASE_TYR"/>
    <property type="match status" value="1"/>
</dbReference>
<dbReference type="InterPro" id="IPR001245">
    <property type="entry name" value="Ser-Thr/Tyr_kinase_cat_dom"/>
</dbReference>
<dbReference type="InterPro" id="IPR003961">
    <property type="entry name" value="FN3_dom"/>
</dbReference>
<dbReference type="EC" id="2.7.10.1" evidence="2"/>
<proteinExistence type="predicted"/>
<evidence type="ECO:0000256" key="4">
    <source>
        <dbReference type="ARBA" id="ARBA00022679"/>
    </source>
</evidence>
<keyword evidence="6" id="KW-0677">Repeat</keyword>
<keyword evidence="8" id="KW-0418">Kinase</keyword>
<evidence type="ECO:0000256" key="5">
    <source>
        <dbReference type="ARBA" id="ARBA00022692"/>
    </source>
</evidence>
<dbReference type="GO" id="GO:0043235">
    <property type="term" value="C:receptor complex"/>
    <property type="evidence" value="ECO:0007669"/>
    <property type="project" value="TreeGrafter"/>
</dbReference>
<dbReference type="PROSITE" id="PS00239">
    <property type="entry name" value="RECEPTOR_TYR_KIN_II"/>
    <property type="match status" value="1"/>
</dbReference>
<dbReference type="FunFam" id="1.10.510.10:FF:001901">
    <property type="entry name" value="Proto-oncogene tyrosine-protein kinase ROS"/>
    <property type="match status" value="1"/>
</dbReference>
<evidence type="ECO:0000256" key="2">
    <source>
        <dbReference type="ARBA" id="ARBA00011902"/>
    </source>
</evidence>
<keyword evidence="9" id="KW-0067">ATP-binding</keyword>
<dbReference type="InterPro" id="IPR011009">
    <property type="entry name" value="Kinase-like_dom_sf"/>
</dbReference>
<dbReference type="InterPro" id="IPR050122">
    <property type="entry name" value="RTK"/>
</dbReference>
<keyword evidence="11" id="KW-0472">Membrane</keyword>
<evidence type="ECO:0000256" key="8">
    <source>
        <dbReference type="ARBA" id="ARBA00022777"/>
    </source>
</evidence>
<dbReference type="GO" id="GO:0032006">
    <property type="term" value="P:regulation of TOR signaling"/>
    <property type="evidence" value="ECO:0007669"/>
    <property type="project" value="TreeGrafter"/>
</dbReference>
<feature type="region of interest" description="Disordered" evidence="16">
    <location>
        <begin position="488"/>
        <end position="516"/>
    </location>
</feature>
<evidence type="ECO:0000313" key="19">
    <source>
        <dbReference type="EMBL" id="KAK3096875.1"/>
    </source>
</evidence>
<evidence type="ECO:0000256" key="10">
    <source>
        <dbReference type="ARBA" id="ARBA00022989"/>
    </source>
</evidence>
<evidence type="ECO:0000259" key="18">
    <source>
        <dbReference type="PROSITE" id="PS50853"/>
    </source>
</evidence>
<dbReference type="Pfam" id="PF07714">
    <property type="entry name" value="PK_Tyr_Ser-Thr"/>
    <property type="match status" value="1"/>
</dbReference>
<evidence type="ECO:0000256" key="14">
    <source>
        <dbReference type="ARBA" id="ARBA00023180"/>
    </source>
</evidence>
<feature type="compositionally biased region" description="Polar residues" evidence="16">
    <location>
        <begin position="620"/>
        <end position="639"/>
    </location>
</feature>
<dbReference type="PANTHER" id="PTHR24416">
    <property type="entry name" value="TYROSINE-PROTEIN KINASE RECEPTOR"/>
    <property type="match status" value="1"/>
</dbReference>
<dbReference type="InterPro" id="IPR036116">
    <property type="entry name" value="FN3_sf"/>
</dbReference>
<keyword evidence="7" id="KW-0547">Nucleotide-binding</keyword>
<organism evidence="19 20">
    <name type="scientific">Pinctada imbricata</name>
    <name type="common">Atlantic pearl-oyster</name>
    <name type="synonym">Pinctada martensii</name>
    <dbReference type="NCBI Taxonomy" id="66713"/>
    <lineage>
        <taxon>Eukaryota</taxon>
        <taxon>Metazoa</taxon>
        <taxon>Spiralia</taxon>
        <taxon>Lophotrochozoa</taxon>
        <taxon>Mollusca</taxon>
        <taxon>Bivalvia</taxon>
        <taxon>Autobranchia</taxon>
        <taxon>Pteriomorphia</taxon>
        <taxon>Pterioida</taxon>
        <taxon>Pterioidea</taxon>
        <taxon>Pteriidae</taxon>
        <taxon>Pinctada</taxon>
    </lineage>
</organism>
<evidence type="ECO:0000256" key="6">
    <source>
        <dbReference type="ARBA" id="ARBA00022737"/>
    </source>
</evidence>
<dbReference type="SMART" id="SM00219">
    <property type="entry name" value="TyrKc"/>
    <property type="match status" value="1"/>
</dbReference>
<comment type="caution">
    <text evidence="19">The sequence shown here is derived from an EMBL/GenBank/DDBJ whole genome shotgun (WGS) entry which is preliminary data.</text>
</comment>
<feature type="region of interest" description="Disordered" evidence="16">
    <location>
        <begin position="244"/>
        <end position="326"/>
    </location>
</feature>
<dbReference type="PANTHER" id="PTHR24416:SF527">
    <property type="entry name" value="PROTO-ONCOGENE TYROSINE-PROTEIN KINASE ROS"/>
    <property type="match status" value="1"/>
</dbReference>
<evidence type="ECO:0000313" key="20">
    <source>
        <dbReference type="Proteomes" id="UP001186944"/>
    </source>
</evidence>
<protein>
    <recommendedName>
        <fullName evidence="2">receptor protein-tyrosine kinase</fullName>
        <ecNumber evidence="2">2.7.10.1</ecNumber>
    </recommendedName>
</protein>
<evidence type="ECO:0000256" key="3">
    <source>
        <dbReference type="ARBA" id="ARBA00022553"/>
    </source>
</evidence>
<dbReference type="PROSITE" id="PS50853">
    <property type="entry name" value="FN3"/>
    <property type="match status" value="1"/>
</dbReference>
<evidence type="ECO:0000256" key="7">
    <source>
        <dbReference type="ARBA" id="ARBA00022741"/>
    </source>
</evidence>
<feature type="compositionally biased region" description="Polar residues" evidence="16">
    <location>
        <begin position="308"/>
        <end position="319"/>
    </location>
</feature>
<dbReference type="PROSITE" id="PS50011">
    <property type="entry name" value="PROTEIN_KINASE_DOM"/>
    <property type="match status" value="1"/>
</dbReference>
<feature type="region of interest" description="Disordered" evidence="16">
    <location>
        <begin position="619"/>
        <end position="653"/>
    </location>
</feature>
<dbReference type="SUPFAM" id="SSF49265">
    <property type="entry name" value="Fibronectin type III"/>
    <property type="match status" value="1"/>
</dbReference>
<dbReference type="InterPro" id="IPR000719">
    <property type="entry name" value="Prot_kinase_dom"/>
</dbReference>
<name>A0AA88Y210_PINIB</name>
<keyword evidence="3" id="KW-0597">Phosphoprotein</keyword>
<dbReference type="InterPro" id="IPR002011">
    <property type="entry name" value="Tyr_kinase_rcpt_2_CS"/>
</dbReference>
<keyword evidence="20" id="KW-1185">Reference proteome</keyword>
<dbReference type="InterPro" id="IPR008266">
    <property type="entry name" value="Tyr_kinase_AS"/>
</dbReference>
<keyword evidence="10" id="KW-1133">Transmembrane helix</keyword>
<keyword evidence="14" id="KW-0325">Glycoprotein</keyword>
<dbReference type="InterPro" id="IPR020635">
    <property type="entry name" value="Tyr_kinase_cat_dom"/>
</dbReference>
<dbReference type="SUPFAM" id="SSF56112">
    <property type="entry name" value="Protein kinase-like (PK-like)"/>
    <property type="match status" value="1"/>
</dbReference>
<gene>
    <name evidence="19" type="ORF">FSP39_004321</name>
</gene>
<sequence length="653" mass="73100">MREVQANVTSWTFRQLQPSQYYVLSVSASNRDGEGRADTANITTPNTGNLTAEEMPYLILAEDNKVFKQNMKDLFTQPYPLETIRPNNTVVRELLYILGKSSYLSMADLIKICVHVARGCKYLEEMHFVHRDLAARNCLVSSKNPAEFRVKIGDFGLARDIYKNDYYRKEGEGLLPVRWMSPESLVDGVFTTQSDIWAFGVLMWEVITFGQQPYPARTNIEVLNFVRSGGQLDKPDSCPQELKIHRDRSQPDIHQATSFDSPVPRTETFGGYLRPQTAGAPTYLDLISDPSDPPPPPPSSVHHKSRSFKPSLSSRHTSVSSCPMSISSRNSSCSSDPFYHPMDSNLMVNLPAYPADKSAELYQQIHSLDSPSGGCEVPYATVSRSIPEEKDDVFEDNNYKFMELPPGYDYVPGQLKSSTNNKCSNGYSVIDSSKRQSNKNRGALTQDGYMHVETPSRHQLLAASSSDDVKMSQISLYNACNESKDDVTSENSSYISYDPASLPRPIKADRQNGNVPSHSAEMYVRYGDHSVNYERPYSSAEARLVYGDQAQRDKHNNRHNRKHVMAVNDSNYVDCNKSRSFLNLTGDNSLLTNAAYTGIHPVKNVIIDSGHLPTVHGFDNSRSTRGSKSQVYPVNSTSPKHAYPETDEILTTV</sequence>
<feature type="domain" description="Fibronectin type-III" evidence="18">
    <location>
        <begin position="1"/>
        <end position="47"/>
    </location>
</feature>
<evidence type="ECO:0000256" key="15">
    <source>
        <dbReference type="ARBA" id="ARBA00051243"/>
    </source>
</evidence>
<dbReference type="GO" id="GO:0004714">
    <property type="term" value="F:transmembrane receptor protein tyrosine kinase activity"/>
    <property type="evidence" value="ECO:0007669"/>
    <property type="project" value="UniProtKB-EC"/>
</dbReference>
<dbReference type="EMBL" id="VSWD01000007">
    <property type="protein sequence ID" value="KAK3096875.1"/>
    <property type="molecule type" value="Genomic_DNA"/>
</dbReference>
<keyword evidence="12" id="KW-0829">Tyrosine-protein kinase</keyword>
<feature type="domain" description="Protein kinase" evidence="17">
    <location>
        <begin position="1"/>
        <end position="312"/>
    </location>
</feature>
<dbReference type="Gene3D" id="1.10.510.10">
    <property type="entry name" value="Transferase(Phosphotransferase) domain 1"/>
    <property type="match status" value="1"/>
</dbReference>
<dbReference type="Gene3D" id="2.60.40.10">
    <property type="entry name" value="Immunoglobulins"/>
    <property type="match status" value="1"/>
</dbReference>
<dbReference type="GO" id="GO:0007169">
    <property type="term" value="P:cell surface receptor protein tyrosine kinase signaling pathway"/>
    <property type="evidence" value="ECO:0007669"/>
    <property type="project" value="InterPro"/>
</dbReference>
<comment type="catalytic activity">
    <reaction evidence="15">
        <text>L-tyrosyl-[protein] + ATP = O-phospho-L-tyrosyl-[protein] + ADP + H(+)</text>
        <dbReference type="Rhea" id="RHEA:10596"/>
        <dbReference type="Rhea" id="RHEA-COMP:10136"/>
        <dbReference type="Rhea" id="RHEA-COMP:20101"/>
        <dbReference type="ChEBI" id="CHEBI:15378"/>
        <dbReference type="ChEBI" id="CHEBI:30616"/>
        <dbReference type="ChEBI" id="CHEBI:46858"/>
        <dbReference type="ChEBI" id="CHEBI:61978"/>
        <dbReference type="ChEBI" id="CHEBI:456216"/>
        <dbReference type="EC" id="2.7.10.1"/>
    </reaction>
</comment>
<evidence type="ECO:0000256" key="1">
    <source>
        <dbReference type="ARBA" id="ARBA00004167"/>
    </source>
</evidence>
<dbReference type="GO" id="GO:0005886">
    <property type="term" value="C:plasma membrane"/>
    <property type="evidence" value="ECO:0007669"/>
    <property type="project" value="TreeGrafter"/>
</dbReference>
<evidence type="ECO:0000256" key="13">
    <source>
        <dbReference type="ARBA" id="ARBA00023170"/>
    </source>
</evidence>
<keyword evidence="5" id="KW-0812">Transmembrane</keyword>
<dbReference type="InterPro" id="IPR013783">
    <property type="entry name" value="Ig-like_fold"/>
</dbReference>
<evidence type="ECO:0000256" key="16">
    <source>
        <dbReference type="SAM" id="MobiDB-lite"/>
    </source>
</evidence>
<accession>A0AA88Y210</accession>
<dbReference type="PRINTS" id="PR00109">
    <property type="entry name" value="TYRKINASE"/>
</dbReference>
<evidence type="ECO:0000256" key="12">
    <source>
        <dbReference type="ARBA" id="ARBA00023137"/>
    </source>
</evidence>
<evidence type="ECO:0000259" key="17">
    <source>
        <dbReference type="PROSITE" id="PS50011"/>
    </source>
</evidence>